<gene>
    <name evidence="2" type="ORF">MAE02_60250</name>
</gene>
<sequence length="66" mass="7519">MKSGSLSDYPPKSITTDKLASYPKAIWRLQSEGLLSKEVEHRRPKYLTDVFDNPFLPNRAIFLGHG</sequence>
<evidence type="ECO:0000259" key="1">
    <source>
        <dbReference type="Pfam" id="PF13610"/>
    </source>
</evidence>
<accession>A0A512C2B4</accession>
<evidence type="ECO:0000313" key="3">
    <source>
        <dbReference type="Proteomes" id="UP000321085"/>
    </source>
</evidence>
<reference evidence="2 3" key="1">
    <citation type="submission" date="2019-07" db="EMBL/GenBank/DDBJ databases">
        <title>Whole genome shotgun sequence of Microvirga aerophila NBRC 106136.</title>
        <authorList>
            <person name="Hosoyama A."/>
            <person name="Uohara A."/>
            <person name="Ohji S."/>
            <person name="Ichikawa N."/>
        </authorList>
    </citation>
    <scope>NUCLEOTIDE SEQUENCE [LARGE SCALE GENOMIC DNA]</scope>
    <source>
        <strain evidence="2 3">NBRC 106136</strain>
    </source>
</reference>
<evidence type="ECO:0000313" key="2">
    <source>
        <dbReference type="EMBL" id="GEO18329.1"/>
    </source>
</evidence>
<dbReference type="AlphaFoldDB" id="A0A512C2B4"/>
<feature type="domain" description="DDE" evidence="1">
    <location>
        <begin position="8"/>
        <end position="55"/>
    </location>
</feature>
<keyword evidence="3" id="KW-1185">Reference proteome</keyword>
<name>A0A512C2B4_9HYPH</name>
<dbReference type="Pfam" id="PF13610">
    <property type="entry name" value="DDE_Tnp_IS240"/>
    <property type="match status" value="1"/>
</dbReference>
<proteinExistence type="predicted"/>
<organism evidence="2 3">
    <name type="scientific">Microvirga aerophila</name>
    <dbReference type="NCBI Taxonomy" id="670291"/>
    <lineage>
        <taxon>Bacteria</taxon>
        <taxon>Pseudomonadati</taxon>
        <taxon>Pseudomonadota</taxon>
        <taxon>Alphaproteobacteria</taxon>
        <taxon>Hyphomicrobiales</taxon>
        <taxon>Methylobacteriaceae</taxon>
        <taxon>Microvirga</taxon>
    </lineage>
</organism>
<dbReference type="EMBL" id="BJYU01000181">
    <property type="protein sequence ID" value="GEO18329.1"/>
    <property type="molecule type" value="Genomic_DNA"/>
</dbReference>
<dbReference type="InterPro" id="IPR032874">
    <property type="entry name" value="DDE_dom"/>
</dbReference>
<comment type="caution">
    <text evidence="2">The sequence shown here is derived from an EMBL/GenBank/DDBJ whole genome shotgun (WGS) entry which is preliminary data.</text>
</comment>
<protein>
    <recommendedName>
        <fullName evidence="1">DDE domain-containing protein</fullName>
    </recommendedName>
</protein>
<dbReference type="Proteomes" id="UP000321085">
    <property type="component" value="Unassembled WGS sequence"/>
</dbReference>